<reference evidence="1" key="1">
    <citation type="submission" date="2019-08" db="EMBL/GenBank/DDBJ databases">
        <authorList>
            <person name="Kucharzyk K."/>
            <person name="Murdoch R.W."/>
            <person name="Higgins S."/>
            <person name="Loffler F."/>
        </authorList>
    </citation>
    <scope>NUCLEOTIDE SEQUENCE</scope>
</reference>
<proteinExistence type="predicted"/>
<gene>
    <name evidence="1" type="ORF">SDC9_96315</name>
</gene>
<evidence type="ECO:0000313" key="1">
    <source>
        <dbReference type="EMBL" id="MPM49585.1"/>
    </source>
</evidence>
<sequence>MHQTKTFLGVLPEAQKGLFQIAVQYHGGRFAQVVEHGGRVVKEQRQIVFNARRGNAVAHVLVDAAFGRVAFQHLAPAAAELGARVVVHRELAAWQQAHLGHGVEAALGVGVERADRVDLVVEQVDPVGHG</sequence>
<comment type="caution">
    <text evidence="1">The sequence shown here is derived from an EMBL/GenBank/DDBJ whole genome shotgun (WGS) entry which is preliminary data.</text>
</comment>
<organism evidence="1">
    <name type="scientific">bioreactor metagenome</name>
    <dbReference type="NCBI Taxonomy" id="1076179"/>
    <lineage>
        <taxon>unclassified sequences</taxon>
        <taxon>metagenomes</taxon>
        <taxon>ecological metagenomes</taxon>
    </lineage>
</organism>
<protein>
    <submittedName>
        <fullName evidence="1">Uncharacterized protein</fullName>
    </submittedName>
</protein>
<dbReference type="EMBL" id="VSSQ01012588">
    <property type="protein sequence ID" value="MPM49585.1"/>
    <property type="molecule type" value="Genomic_DNA"/>
</dbReference>
<accession>A0A645A8R3</accession>
<name>A0A645A8R3_9ZZZZ</name>
<dbReference type="AlphaFoldDB" id="A0A645A8R3"/>